<dbReference type="Pfam" id="PF07734">
    <property type="entry name" value="FBA_1"/>
    <property type="match status" value="1"/>
</dbReference>
<organism evidence="2 3">
    <name type="scientific">Vicia faba</name>
    <name type="common">Broad bean</name>
    <name type="synonym">Faba vulgaris</name>
    <dbReference type="NCBI Taxonomy" id="3906"/>
    <lineage>
        <taxon>Eukaryota</taxon>
        <taxon>Viridiplantae</taxon>
        <taxon>Streptophyta</taxon>
        <taxon>Embryophyta</taxon>
        <taxon>Tracheophyta</taxon>
        <taxon>Spermatophyta</taxon>
        <taxon>Magnoliopsida</taxon>
        <taxon>eudicotyledons</taxon>
        <taxon>Gunneridae</taxon>
        <taxon>Pentapetalae</taxon>
        <taxon>rosids</taxon>
        <taxon>fabids</taxon>
        <taxon>Fabales</taxon>
        <taxon>Fabaceae</taxon>
        <taxon>Papilionoideae</taxon>
        <taxon>50 kb inversion clade</taxon>
        <taxon>NPAAA clade</taxon>
        <taxon>Hologalegina</taxon>
        <taxon>IRL clade</taxon>
        <taxon>Fabeae</taxon>
        <taxon>Vicia</taxon>
    </lineage>
</organism>
<dbReference type="SMART" id="SM00256">
    <property type="entry name" value="FBOX"/>
    <property type="match status" value="1"/>
</dbReference>
<dbReference type="InterPro" id="IPR017451">
    <property type="entry name" value="F-box-assoc_interact_dom"/>
</dbReference>
<dbReference type="AlphaFoldDB" id="A0AAV0ZIF7"/>
<keyword evidence="3" id="KW-1185">Reference proteome</keyword>
<evidence type="ECO:0000313" key="2">
    <source>
        <dbReference type="EMBL" id="CAI8596160.1"/>
    </source>
</evidence>
<dbReference type="InterPro" id="IPR036047">
    <property type="entry name" value="F-box-like_dom_sf"/>
</dbReference>
<dbReference type="InterPro" id="IPR050796">
    <property type="entry name" value="SCF_F-box_component"/>
</dbReference>
<evidence type="ECO:0000313" key="3">
    <source>
        <dbReference type="Proteomes" id="UP001157006"/>
    </source>
</evidence>
<sequence>MATAEKTNNDSLPNLPINLVAEIFCGLSVKLLVQLQCMCKSWNSLTSGLNFTRKHLSLSTTRRLHCTKYKSKPHVENSYPLESVLSTKFTQHRLPFNNIAASCGDILCLFDKPKAFVALWNPSIRIFKELPLFLNCEILNNKVYMTFGFDYDQVSHNYKVDVLYYTKSNLLDTTKFKVHVLGTNCWKTTQTFPFGAVFDEQSGTYVRGTLNWITHTQWRRIGPIFILSFHLENDSYQKLFPQSRADISPVYFTLSVLKDCLCLISHHHFWLMKEYGIHDSWTKLFFVSFIQDPTKSYILSNTLYVFEDHRLLLEIQDDWTRKLVLYDPKNDTFNITRFKNTLKLSLETLISPCS</sequence>
<dbReference type="PANTHER" id="PTHR31672:SF13">
    <property type="entry name" value="F-BOX PROTEIN CPR30-LIKE"/>
    <property type="match status" value="1"/>
</dbReference>
<dbReference type="EMBL" id="OX451737">
    <property type="protein sequence ID" value="CAI8596160.1"/>
    <property type="molecule type" value="Genomic_DNA"/>
</dbReference>
<name>A0AAV0ZIF7_VICFA</name>
<dbReference type="Pfam" id="PF00646">
    <property type="entry name" value="F-box"/>
    <property type="match status" value="1"/>
</dbReference>
<proteinExistence type="predicted"/>
<gene>
    <name evidence="2" type="ORF">VFH_II021360</name>
</gene>
<dbReference type="Gene3D" id="1.20.1280.50">
    <property type="match status" value="1"/>
</dbReference>
<evidence type="ECO:0000259" key="1">
    <source>
        <dbReference type="PROSITE" id="PS50181"/>
    </source>
</evidence>
<feature type="domain" description="F-box" evidence="1">
    <location>
        <begin position="9"/>
        <end position="56"/>
    </location>
</feature>
<dbReference type="NCBIfam" id="TIGR01640">
    <property type="entry name" value="F_box_assoc_1"/>
    <property type="match status" value="1"/>
</dbReference>
<accession>A0AAV0ZIF7</accession>
<dbReference type="InterPro" id="IPR001810">
    <property type="entry name" value="F-box_dom"/>
</dbReference>
<reference evidence="2 3" key="1">
    <citation type="submission" date="2023-01" db="EMBL/GenBank/DDBJ databases">
        <authorList>
            <person name="Kreplak J."/>
        </authorList>
    </citation>
    <scope>NUCLEOTIDE SEQUENCE [LARGE SCALE GENOMIC DNA]</scope>
</reference>
<dbReference type="SUPFAM" id="SSF81383">
    <property type="entry name" value="F-box domain"/>
    <property type="match status" value="1"/>
</dbReference>
<dbReference type="PROSITE" id="PS50181">
    <property type="entry name" value="FBOX"/>
    <property type="match status" value="1"/>
</dbReference>
<dbReference type="Proteomes" id="UP001157006">
    <property type="component" value="Chromosome 2"/>
</dbReference>
<dbReference type="InterPro" id="IPR006527">
    <property type="entry name" value="F-box-assoc_dom_typ1"/>
</dbReference>
<protein>
    <recommendedName>
        <fullName evidence="1">F-box domain-containing protein</fullName>
    </recommendedName>
</protein>
<dbReference type="PANTHER" id="PTHR31672">
    <property type="entry name" value="BNACNNG10540D PROTEIN"/>
    <property type="match status" value="1"/>
</dbReference>